<name>A0ABV2LLR0_9BACL</name>
<organism evidence="4 5">
    <name type="scientific">Fictibacillus halophilus</name>
    <dbReference type="NCBI Taxonomy" id="1610490"/>
    <lineage>
        <taxon>Bacteria</taxon>
        <taxon>Bacillati</taxon>
        <taxon>Bacillota</taxon>
        <taxon>Bacilli</taxon>
        <taxon>Bacillales</taxon>
        <taxon>Fictibacillaceae</taxon>
        <taxon>Fictibacillus</taxon>
    </lineage>
</organism>
<evidence type="ECO:0000259" key="3">
    <source>
        <dbReference type="Pfam" id="PF06094"/>
    </source>
</evidence>
<feature type="domain" description="Gamma-glutamylcyclotransferase AIG2-like" evidence="3">
    <location>
        <begin position="6"/>
        <end position="123"/>
    </location>
</feature>
<dbReference type="InterPro" id="IPR013024">
    <property type="entry name" value="GGCT-like"/>
</dbReference>
<dbReference type="CDD" id="cd06661">
    <property type="entry name" value="GGCT_like"/>
    <property type="match status" value="1"/>
</dbReference>
<dbReference type="SUPFAM" id="SSF110857">
    <property type="entry name" value="Gamma-glutamyl cyclotransferase-like"/>
    <property type="match status" value="1"/>
</dbReference>
<proteinExistence type="inferred from homology"/>
<evidence type="ECO:0000313" key="4">
    <source>
        <dbReference type="EMBL" id="MET3729514.1"/>
    </source>
</evidence>
<dbReference type="InterPro" id="IPR009288">
    <property type="entry name" value="AIG2-like_dom"/>
</dbReference>
<comment type="similarity">
    <text evidence="1 2">Belongs to the gamma-glutamylcyclotransferase family.</text>
</comment>
<dbReference type="InterPro" id="IPR039126">
    <property type="entry name" value="GGACT"/>
</dbReference>
<dbReference type="Proteomes" id="UP001549097">
    <property type="component" value="Unassembled WGS sequence"/>
</dbReference>
<dbReference type="PANTHER" id="PTHR12510">
    <property type="entry name" value="TROPONIN C-AKIN-1 PROTEIN"/>
    <property type="match status" value="1"/>
</dbReference>
<dbReference type="EMBL" id="JBEPMP010000001">
    <property type="protein sequence ID" value="MET3729514.1"/>
    <property type="molecule type" value="Genomic_DNA"/>
</dbReference>
<evidence type="ECO:0000256" key="2">
    <source>
        <dbReference type="RuleBase" id="RU367036"/>
    </source>
</evidence>
<dbReference type="InterPro" id="IPR036568">
    <property type="entry name" value="GGCT-like_sf"/>
</dbReference>
<dbReference type="RefSeq" id="WP_198766425.1">
    <property type="nucleotide sequence ID" value="NZ_JAEACF010000001.1"/>
</dbReference>
<protein>
    <recommendedName>
        <fullName evidence="2">Gamma-glutamylcyclotransferase family protein</fullName>
    </recommendedName>
</protein>
<reference evidence="4 5" key="1">
    <citation type="submission" date="2024-06" db="EMBL/GenBank/DDBJ databases">
        <title>Genomic Encyclopedia of Type Strains, Phase IV (KMG-IV): sequencing the most valuable type-strain genomes for metagenomic binning, comparative biology and taxonomic classification.</title>
        <authorList>
            <person name="Goeker M."/>
        </authorList>
    </citation>
    <scope>NUCLEOTIDE SEQUENCE [LARGE SCALE GENOMIC DNA]</scope>
    <source>
        <strain evidence="4 5">DSM 100124</strain>
    </source>
</reference>
<sequence>MKKHLVFVYGTLRKGGSNAHFLQNAKCIEHGCYTEGQLYDTGLGYPALVPEKDKWVTGELYEVSTCELEQLDELEDFVENRADNLYDRVRIKVNTTNVIEEAFVYVMRIKKSHYVSIVENDWLKYLNK</sequence>
<evidence type="ECO:0000256" key="1">
    <source>
        <dbReference type="ARBA" id="ARBA00008861"/>
    </source>
</evidence>
<dbReference type="Pfam" id="PF06094">
    <property type="entry name" value="GGACT"/>
    <property type="match status" value="1"/>
</dbReference>
<dbReference type="PANTHER" id="PTHR12510:SF4">
    <property type="entry name" value="GAMMA-GLUTAMYLAMINECYCLOTRANSFERASE"/>
    <property type="match status" value="1"/>
</dbReference>
<evidence type="ECO:0000313" key="5">
    <source>
        <dbReference type="Proteomes" id="UP001549097"/>
    </source>
</evidence>
<comment type="caution">
    <text evidence="4">The sequence shown here is derived from an EMBL/GenBank/DDBJ whole genome shotgun (WGS) entry which is preliminary data.</text>
</comment>
<keyword evidence="5" id="KW-1185">Reference proteome</keyword>
<gene>
    <name evidence="4" type="ORF">ABID52_003095</name>
</gene>
<dbReference type="Gene3D" id="3.10.490.10">
    <property type="entry name" value="Gamma-glutamyl cyclotransferase-like"/>
    <property type="match status" value="1"/>
</dbReference>
<accession>A0ABV2LLR0</accession>